<keyword evidence="3" id="KW-1185">Reference proteome</keyword>
<evidence type="ECO:0000313" key="2">
    <source>
        <dbReference type="EMBL" id="KAH8696367.1"/>
    </source>
</evidence>
<evidence type="ECO:0000256" key="1">
    <source>
        <dbReference type="SAM" id="MobiDB-lite"/>
    </source>
</evidence>
<dbReference type="EMBL" id="JAJTJA010000007">
    <property type="protein sequence ID" value="KAH8696367.1"/>
    <property type="molecule type" value="Genomic_DNA"/>
</dbReference>
<accession>A0AAD4PZG5</accession>
<dbReference type="RefSeq" id="XP_046071304.1">
    <property type="nucleotide sequence ID" value="XM_046209750.1"/>
</dbReference>
<comment type="caution">
    <text evidence="2">The sequence shown here is derived from an EMBL/GenBank/DDBJ whole genome shotgun (WGS) entry which is preliminary data.</text>
</comment>
<protein>
    <submittedName>
        <fullName evidence="2">Uncharacterized protein</fullName>
    </submittedName>
</protein>
<organism evidence="2 3">
    <name type="scientific">Talaromyces proteolyticus</name>
    <dbReference type="NCBI Taxonomy" id="1131652"/>
    <lineage>
        <taxon>Eukaryota</taxon>
        <taxon>Fungi</taxon>
        <taxon>Dikarya</taxon>
        <taxon>Ascomycota</taxon>
        <taxon>Pezizomycotina</taxon>
        <taxon>Eurotiomycetes</taxon>
        <taxon>Eurotiomycetidae</taxon>
        <taxon>Eurotiales</taxon>
        <taxon>Trichocomaceae</taxon>
        <taxon>Talaromyces</taxon>
        <taxon>Talaromyces sect. Bacilispori</taxon>
    </lineage>
</organism>
<feature type="compositionally biased region" description="Gly residues" evidence="1">
    <location>
        <begin position="71"/>
        <end position="84"/>
    </location>
</feature>
<reference evidence="2" key="1">
    <citation type="submission" date="2021-12" db="EMBL/GenBank/DDBJ databases">
        <title>Convergent genome expansion in fungi linked to evolution of root-endophyte symbiosis.</title>
        <authorList>
            <consortium name="DOE Joint Genome Institute"/>
            <person name="Ke Y.-H."/>
            <person name="Bonito G."/>
            <person name="Liao H.-L."/>
            <person name="Looney B."/>
            <person name="Rojas-Flechas A."/>
            <person name="Nash J."/>
            <person name="Hameed K."/>
            <person name="Schadt C."/>
            <person name="Martin F."/>
            <person name="Crous P.W."/>
            <person name="Miettinen O."/>
            <person name="Magnuson J.K."/>
            <person name="Labbe J."/>
            <person name="Jacobson D."/>
            <person name="Doktycz M.J."/>
            <person name="Veneault-Fourrey C."/>
            <person name="Kuo A."/>
            <person name="Mondo S."/>
            <person name="Calhoun S."/>
            <person name="Riley R."/>
            <person name="Ohm R."/>
            <person name="LaButti K."/>
            <person name="Andreopoulos B."/>
            <person name="Pangilinan J."/>
            <person name="Nolan M."/>
            <person name="Tritt A."/>
            <person name="Clum A."/>
            <person name="Lipzen A."/>
            <person name="Daum C."/>
            <person name="Barry K."/>
            <person name="Grigoriev I.V."/>
            <person name="Vilgalys R."/>
        </authorList>
    </citation>
    <scope>NUCLEOTIDE SEQUENCE</scope>
    <source>
        <strain evidence="2">PMI_201</strain>
    </source>
</reference>
<proteinExistence type="predicted"/>
<evidence type="ECO:0000313" key="3">
    <source>
        <dbReference type="Proteomes" id="UP001201262"/>
    </source>
</evidence>
<dbReference type="GeneID" id="70240037"/>
<gene>
    <name evidence="2" type="ORF">BGW36DRAFT_185727</name>
</gene>
<dbReference type="AlphaFoldDB" id="A0AAD4PZG5"/>
<name>A0AAD4PZG5_9EURO</name>
<feature type="region of interest" description="Disordered" evidence="1">
    <location>
        <begin position="1"/>
        <end position="95"/>
    </location>
</feature>
<sequence length="154" mass="16071">MGGSFQSPEHHQTSARANWLGNPCRTSSFVADSTRACGEVRTPPARDGPTNLLASPEGAGADSPRGRDDGGGGGGWGRRLGLPGGIVREPRGSQALGGGVRAIVDRSFLPFPVFCSPESAVQPGVPWFQPFWSSGFPKASVTIGGVSCLVYWFI</sequence>
<dbReference type="Proteomes" id="UP001201262">
    <property type="component" value="Unassembled WGS sequence"/>
</dbReference>